<evidence type="ECO:0000313" key="3">
    <source>
        <dbReference type="Proteomes" id="UP001472677"/>
    </source>
</evidence>
<reference evidence="2 3" key="1">
    <citation type="journal article" date="2024" name="G3 (Bethesda)">
        <title>Genome assembly of Hibiscus sabdariffa L. provides insights into metabolisms of medicinal natural products.</title>
        <authorList>
            <person name="Kim T."/>
        </authorList>
    </citation>
    <scope>NUCLEOTIDE SEQUENCE [LARGE SCALE GENOMIC DNA]</scope>
    <source>
        <strain evidence="2">TK-2024</strain>
        <tissue evidence="2">Old leaves</tissue>
    </source>
</reference>
<dbReference type="Proteomes" id="UP001472677">
    <property type="component" value="Unassembled WGS sequence"/>
</dbReference>
<evidence type="ECO:0000313" key="2">
    <source>
        <dbReference type="EMBL" id="KAK8563242.1"/>
    </source>
</evidence>
<feature type="region of interest" description="Disordered" evidence="1">
    <location>
        <begin position="1"/>
        <end position="36"/>
    </location>
</feature>
<name>A0ABR2EML2_9ROSI</name>
<proteinExistence type="predicted"/>
<comment type="caution">
    <text evidence="2">The sequence shown here is derived from an EMBL/GenBank/DDBJ whole genome shotgun (WGS) entry which is preliminary data.</text>
</comment>
<evidence type="ECO:0000256" key="1">
    <source>
        <dbReference type="SAM" id="MobiDB-lite"/>
    </source>
</evidence>
<organism evidence="2 3">
    <name type="scientific">Hibiscus sabdariffa</name>
    <name type="common">roselle</name>
    <dbReference type="NCBI Taxonomy" id="183260"/>
    <lineage>
        <taxon>Eukaryota</taxon>
        <taxon>Viridiplantae</taxon>
        <taxon>Streptophyta</taxon>
        <taxon>Embryophyta</taxon>
        <taxon>Tracheophyta</taxon>
        <taxon>Spermatophyta</taxon>
        <taxon>Magnoliopsida</taxon>
        <taxon>eudicotyledons</taxon>
        <taxon>Gunneridae</taxon>
        <taxon>Pentapetalae</taxon>
        <taxon>rosids</taxon>
        <taxon>malvids</taxon>
        <taxon>Malvales</taxon>
        <taxon>Malvaceae</taxon>
        <taxon>Malvoideae</taxon>
        <taxon>Hibiscus</taxon>
    </lineage>
</organism>
<keyword evidence="3" id="KW-1185">Reference proteome</keyword>
<accession>A0ABR2EML2</accession>
<dbReference type="EMBL" id="JBBPBM010000011">
    <property type="protein sequence ID" value="KAK8563242.1"/>
    <property type="molecule type" value="Genomic_DNA"/>
</dbReference>
<sequence>MAASKPQTHTTTTATAKRKEDPLVKPHKRHDNIDTNTYYSVRREIKCIAVVTNNPSANGGGRAGGRKKWEGDGGWRARERG</sequence>
<feature type="region of interest" description="Disordered" evidence="1">
    <location>
        <begin position="54"/>
        <end position="81"/>
    </location>
</feature>
<feature type="compositionally biased region" description="Basic and acidic residues" evidence="1">
    <location>
        <begin position="67"/>
        <end position="81"/>
    </location>
</feature>
<gene>
    <name evidence="2" type="ORF">V6N12_035392</name>
</gene>
<protein>
    <submittedName>
        <fullName evidence="2">Uncharacterized protein</fullName>
    </submittedName>
</protein>